<dbReference type="EMBL" id="PNFZ01000013">
    <property type="protein sequence ID" value="PMB96921.1"/>
    <property type="molecule type" value="Genomic_DNA"/>
</dbReference>
<dbReference type="PANTHER" id="PTHR30417:SF1">
    <property type="entry name" value="N-ACETYLMURAMOYL-L-ALANINE AMIDASE AMID"/>
    <property type="match status" value="1"/>
</dbReference>
<protein>
    <recommendedName>
        <fullName evidence="2">N-acetylmuramoyl-L-alanine amidase</fullName>
        <ecNumber evidence="2">3.5.1.28</ecNumber>
    </recommendedName>
</protein>
<dbReference type="SMART" id="SM00644">
    <property type="entry name" value="Ami_2"/>
    <property type="match status" value="1"/>
</dbReference>
<dbReference type="GO" id="GO:0009254">
    <property type="term" value="P:peptidoglycan turnover"/>
    <property type="evidence" value="ECO:0007669"/>
    <property type="project" value="TreeGrafter"/>
</dbReference>
<dbReference type="Gene3D" id="3.40.80.10">
    <property type="entry name" value="Peptidoglycan recognition protein-like"/>
    <property type="match status" value="1"/>
</dbReference>
<comment type="caution">
    <text evidence="6">The sequence shown here is derived from an EMBL/GenBank/DDBJ whole genome shotgun (WGS) entry which is preliminary data.</text>
</comment>
<gene>
    <name evidence="6" type="ORF">CJ198_14115</name>
</gene>
<keyword evidence="4" id="KW-0961">Cell wall biogenesis/degradation</keyword>
<dbReference type="Proteomes" id="UP000235703">
    <property type="component" value="Unassembled WGS sequence"/>
</dbReference>
<dbReference type="GO" id="GO:0071555">
    <property type="term" value="P:cell wall organization"/>
    <property type="evidence" value="ECO:0007669"/>
    <property type="project" value="UniProtKB-KW"/>
</dbReference>
<name>A0A2N6PE17_9MICO</name>
<dbReference type="InterPro" id="IPR051206">
    <property type="entry name" value="NAMLAA_amidase_2"/>
</dbReference>
<organism evidence="6 7">
    <name type="scientific">Brevibacterium luteolum</name>
    <dbReference type="NCBI Taxonomy" id="199591"/>
    <lineage>
        <taxon>Bacteria</taxon>
        <taxon>Bacillati</taxon>
        <taxon>Actinomycetota</taxon>
        <taxon>Actinomycetes</taxon>
        <taxon>Micrococcales</taxon>
        <taxon>Brevibacteriaceae</taxon>
        <taxon>Brevibacterium</taxon>
    </lineage>
</organism>
<dbReference type="RefSeq" id="WP_102163244.1">
    <property type="nucleotide sequence ID" value="NZ_PNFZ01000013.1"/>
</dbReference>
<dbReference type="SUPFAM" id="SSF55846">
    <property type="entry name" value="N-acetylmuramoyl-L-alanine amidase-like"/>
    <property type="match status" value="1"/>
</dbReference>
<dbReference type="PANTHER" id="PTHR30417">
    <property type="entry name" value="N-ACETYLMURAMOYL-L-ALANINE AMIDASE AMID"/>
    <property type="match status" value="1"/>
</dbReference>
<accession>A0A2N6PE17</accession>
<keyword evidence="3" id="KW-0378">Hydrolase</keyword>
<proteinExistence type="predicted"/>
<feature type="domain" description="N-acetylmuramoyl-L-alanine amidase" evidence="5">
    <location>
        <begin position="9"/>
        <end position="133"/>
    </location>
</feature>
<evidence type="ECO:0000256" key="4">
    <source>
        <dbReference type="ARBA" id="ARBA00023316"/>
    </source>
</evidence>
<evidence type="ECO:0000259" key="5">
    <source>
        <dbReference type="SMART" id="SM00644"/>
    </source>
</evidence>
<evidence type="ECO:0000256" key="3">
    <source>
        <dbReference type="ARBA" id="ARBA00022801"/>
    </source>
</evidence>
<dbReference type="GO" id="GO:0008745">
    <property type="term" value="F:N-acetylmuramoyl-L-alanine amidase activity"/>
    <property type="evidence" value="ECO:0007669"/>
    <property type="project" value="UniProtKB-EC"/>
</dbReference>
<dbReference type="Pfam" id="PF01510">
    <property type="entry name" value="Amidase_2"/>
    <property type="match status" value="1"/>
</dbReference>
<dbReference type="CDD" id="cd06583">
    <property type="entry name" value="PGRP"/>
    <property type="match status" value="1"/>
</dbReference>
<sequence>MAEPIWIGSPNFNQGRGGSGIDRIVIHYIVGTLAAADATFKDPASQVSAHYGIGEGALHQYVSEGDTAWHAGSFGMNQRSIGIEHSADQNRAPDEFTYNTSIALCARICRDYGLDPHVALIPHSAVVATSCPGTVDFERIKNAVAAAV</sequence>
<dbReference type="OrthoDB" id="9758772at2"/>
<dbReference type="InterPro" id="IPR002502">
    <property type="entry name" value="Amidase_domain"/>
</dbReference>
<dbReference type="GO" id="GO:0009253">
    <property type="term" value="P:peptidoglycan catabolic process"/>
    <property type="evidence" value="ECO:0007669"/>
    <property type="project" value="InterPro"/>
</dbReference>
<dbReference type="AlphaFoldDB" id="A0A2N6PE17"/>
<comment type="catalytic activity">
    <reaction evidence="1">
        <text>Hydrolyzes the link between N-acetylmuramoyl residues and L-amino acid residues in certain cell-wall glycopeptides.</text>
        <dbReference type="EC" id="3.5.1.28"/>
    </reaction>
</comment>
<evidence type="ECO:0000313" key="7">
    <source>
        <dbReference type="Proteomes" id="UP000235703"/>
    </source>
</evidence>
<dbReference type="EC" id="3.5.1.28" evidence="2"/>
<evidence type="ECO:0000313" key="6">
    <source>
        <dbReference type="EMBL" id="PMB96921.1"/>
    </source>
</evidence>
<reference evidence="6 7" key="1">
    <citation type="submission" date="2017-09" db="EMBL/GenBank/DDBJ databases">
        <title>Bacterial strain isolated from the female urinary microbiota.</title>
        <authorList>
            <person name="Thomas-White K."/>
            <person name="Kumar N."/>
            <person name="Forster S."/>
            <person name="Putonti C."/>
            <person name="Lawley T."/>
            <person name="Wolfe A.J."/>
        </authorList>
    </citation>
    <scope>NUCLEOTIDE SEQUENCE [LARGE SCALE GENOMIC DNA]</scope>
    <source>
        <strain evidence="6 7">UMB0680</strain>
    </source>
</reference>
<keyword evidence="7" id="KW-1185">Reference proteome</keyword>
<evidence type="ECO:0000256" key="1">
    <source>
        <dbReference type="ARBA" id="ARBA00001561"/>
    </source>
</evidence>
<evidence type="ECO:0000256" key="2">
    <source>
        <dbReference type="ARBA" id="ARBA00011901"/>
    </source>
</evidence>
<dbReference type="InterPro" id="IPR036505">
    <property type="entry name" value="Amidase/PGRP_sf"/>
</dbReference>